<evidence type="ECO:0000259" key="1">
    <source>
        <dbReference type="Pfam" id="PF09823"/>
    </source>
</evidence>
<sequence>MPQEWLRLELRDHDGNSVGQLVVSNLVGRQDITSSKRGDSALREAATYRYEIVSDALHVDVEPRELFDVDDVSCKRGRLLPGQSVGRLRIKVADRAQRLTGTAEVEVLAVKLDHETEYRQMLTDISAFAAEAVLQGFAPSMVDLAPSELPTDLLYLRFAMIASYLQDPAFDAAVARILVQPHQTWVSEQEVRPIGSPFPAGPGFRRAVCAPGPRVPWAGSSAALASLPAALIRDRAEPSVDNAANRFIKFALERWRAVALELQDVLVRASQTVESGPLRRGQYVAAEVGAVLDEYLAHPVFNEISSLRQMPTSDQVLLKRAGYREVFRTFAMTEAGPTLHIDRVRVTDVFAASQRNVATLYELWCFLALVDSLGRVCGEDQTARAFAEAGDGFSLTMPSGDASRLKWSVKRGGRPLHVEVYFNRTFSGFDDRRGSWSQAMRPDCSVRIRPEGGTPSRVRPEELAIWLHFDAKYRVDGLLNQAVTLRGSDELIEEAMTVGNAKRDDLLKMHAYRDAIVRTAGAYVLYPGSEIKDIRRHPGFKEVLPGLGAFPLRPSSDGLPSSSQALDQFLSDVLDHVASQVTRDERTRFWTATANRPGEPSFPSELTTDFLDEPPADTDVLLGFIRSSEHRQWIEQMQQYNIRAGDRGGAVEIGGRELGAKMLLLYENGSDGLRVTHAAKVARWRPATAADLEATGYPAPRGDIYFVADLDFVEHLPAWANLIEVEILTANVRPGAPIVKTWWDVVRAASPDYVDPTGC</sequence>
<dbReference type="OrthoDB" id="32195at2"/>
<proteinExistence type="predicted"/>
<protein>
    <recommendedName>
        <fullName evidence="1">DUF2357 domain-containing protein</fullName>
    </recommendedName>
</protein>
<evidence type="ECO:0000313" key="2">
    <source>
        <dbReference type="EMBL" id="OAN30170.1"/>
    </source>
</evidence>
<dbReference type="Pfam" id="PF04411">
    <property type="entry name" value="PDDEXK_7"/>
    <property type="match status" value="1"/>
</dbReference>
<reference evidence="2 3" key="1">
    <citation type="submission" date="2016-04" db="EMBL/GenBank/DDBJ databases">
        <title>Draft Genome Sequences of Staphylococcus capitis Strain H36, S. capitis Strain H65, S. cohnii Strain H62, S. hominis Strain H69, Mycobacterium iranicum Strain H39, Plantibacter sp. Strain H53, Pseudomonas oryzihabitans Strain H72, and Microbacterium sp. Strain H83, isolated from residential settings.</title>
        <authorList>
            <person name="Lymperopoulou D."/>
            <person name="Adams R.I."/>
            <person name="Lindow S."/>
            <person name="Coil D.A."/>
            <person name="Jospin G."/>
            <person name="Eisen J.A."/>
        </authorList>
    </citation>
    <scope>NUCLEOTIDE SEQUENCE [LARGE SCALE GENOMIC DNA]</scope>
    <source>
        <strain evidence="2 3">H39</strain>
    </source>
</reference>
<name>A0A178LIG0_MYCIR</name>
<dbReference type="EMBL" id="LWCS01000065">
    <property type="protein sequence ID" value="OAN30170.1"/>
    <property type="molecule type" value="Genomic_DNA"/>
</dbReference>
<gene>
    <name evidence="2" type="ORF">A4X20_09930</name>
</gene>
<comment type="caution">
    <text evidence="2">The sequence shown here is derived from an EMBL/GenBank/DDBJ whole genome shotgun (WGS) entry which is preliminary data.</text>
</comment>
<dbReference type="InterPro" id="IPR018633">
    <property type="entry name" value="DUF2357"/>
</dbReference>
<dbReference type="Proteomes" id="UP000078396">
    <property type="component" value="Unassembled WGS sequence"/>
</dbReference>
<dbReference type="AlphaFoldDB" id="A0A178LIG0"/>
<dbReference type="Pfam" id="PF09823">
    <property type="entry name" value="DUF2357"/>
    <property type="match status" value="1"/>
</dbReference>
<evidence type="ECO:0000313" key="3">
    <source>
        <dbReference type="Proteomes" id="UP000078396"/>
    </source>
</evidence>
<feature type="domain" description="DUF2357" evidence="1">
    <location>
        <begin position="77"/>
        <end position="330"/>
    </location>
</feature>
<dbReference type="RefSeq" id="WP_064284846.1">
    <property type="nucleotide sequence ID" value="NZ_LWCS01000065.1"/>
</dbReference>
<dbReference type="InterPro" id="IPR007505">
    <property type="entry name" value="PDDEXK_7"/>
</dbReference>
<organism evidence="2 3">
    <name type="scientific">Mycolicibacterium iranicum</name>
    <name type="common">Mycobacterium iranicum</name>
    <dbReference type="NCBI Taxonomy" id="912594"/>
    <lineage>
        <taxon>Bacteria</taxon>
        <taxon>Bacillati</taxon>
        <taxon>Actinomycetota</taxon>
        <taxon>Actinomycetes</taxon>
        <taxon>Mycobacteriales</taxon>
        <taxon>Mycobacteriaceae</taxon>
        <taxon>Mycolicibacterium</taxon>
    </lineage>
</organism>
<accession>A0A178LIG0</accession>